<feature type="transmembrane region" description="Helical" evidence="1">
    <location>
        <begin position="20"/>
        <end position="36"/>
    </location>
</feature>
<keyword evidence="3" id="KW-1185">Reference proteome</keyword>
<keyword evidence="1" id="KW-0472">Membrane</keyword>
<feature type="transmembrane region" description="Helical" evidence="1">
    <location>
        <begin position="156"/>
        <end position="174"/>
    </location>
</feature>
<feature type="transmembrane region" description="Helical" evidence="1">
    <location>
        <begin position="525"/>
        <end position="545"/>
    </location>
</feature>
<proteinExistence type="predicted"/>
<dbReference type="AlphaFoldDB" id="A0AAE3AXR7"/>
<protein>
    <submittedName>
        <fullName evidence="2">DUF6020 family protein</fullName>
    </submittedName>
</protein>
<feature type="transmembrane region" description="Helical" evidence="1">
    <location>
        <begin position="254"/>
        <end position="273"/>
    </location>
</feature>
<feature type="transmembrane region" description="Helical" evidence="1">
    <location>
        <begin position="48"/>
        <end position="66"/>
    </location>
</feature>
<dbReference type="InterPro" id="IPR046062">
    <property type="entry name" value="DUF6020"/>
</dbReference>
<feature type="transmembrane region" description="Helical" evidence="1">
    <location>
        <begin position="78"/>
        <end position="103"/>
    </location>
</feature>
<keyword evidence="1" id="KW-1133">Transmembrane helix</keyword>
<feature type="transmembrane region" description="Helical" evidence="1">
    <location>
        <begin position="557"/>
        <end position="581"/>
    </location>
</feature>
<feature type="transmembrane region" description="Helical" evidence="1">
    <location>
        <begin position="223"/>
        <end position="242"/>
    </location>
</feature>
<reference evidence="2 3" key="1">
    <citation type="submission" date="2021-10" db="EMBL/GenBank/DDBJ databases">
        <title>Anaerobic single-cell dispensing facilitates the cultivation of human gut bacteria.</title>
        <authorList>
            <person name="Afrizal A."/>
        </authorList>
    </citation>
    <scope>NUCLEOTIDE SEQUENCE [LARGE SCALE GENOMIC DNA]</scope>
    <source>
        <strain evidence="2 3">CLA-AA-H244</strain>
    </source>
</reference>
<comment type="caution">
    <text evidence="2">The sequence shown here is derived from an EMBL/GenBank/DDBJ whole genome shotgun (WGS) entry which is preliminary data.</text>
</comment>
<dbReference type="Pfam" id="PF19484">
    <property type="entry name" value="DUF6020"/>
    <property type="match status" value="1"/>
</dbReference>
<keyword evidence="1" id="KW-0812">Transmembrane</keyword>
<dbReference type="RefSeq" id="WP_308728084.1">
    <property type="nucleotide sequence ID" value="NZ_JAJEQF010000013.1"/>
</dbReference>
<feature type="transmembrane region" description="Helical" evidence="1">
    <location>
        <begin position="115"/>
        <end position="135"/>
    </location>
</feature>
<organism evidence="2 3">
    <name type="scientific">Gallintestinimicrobium propionicum</name>
    <dbReference type="NCBI Taxonomy" id="2981770"/>
    <lineage>
        <taxon>Bacteria</taxon>
        <taxon>Bacillati</taxon>
        <taxon>Bacillota</taxon>
        <taxon>Clostridia</taxon>
        <taxon>Lachnospirales</taxon>
        <taxon>Lachnospiraceae</taxon>
        <taxon>Gallintestinimicrobium</taxon>
    </lineage>
</organism>
<dbReference type="EMBL" id="JAJEQF010000013">
    <property type="protein sequence ID" value="MCC2167382.1"/>
    <property type="molecule type" value="Genomic_DNA"/>
</dbReference>
<gene>
    <name evidence="2" type="ORF">LKD45_06680</name>
</gene>
<evidence type="ECO:0000256" key="1">
    <source>
        <dbReference type="SAM" id="Phobius"/>
    </source>
</evidence>
<evidence type="ECO:0000313" key="2">
    <source>
        <dbReference type="EMBL" id="MCC2167382.1"/>
    </source>
</evidence>
<dbReference type="Proteomes" id="UP001199355">
    <property type="component" value="Unassembled WGS sequence"/>
</dbReference>
<name>A0AAE3AXR7_9FIRM</name>
<feature type="transmembrane region" description="Helical" evidence="1">
    <location>
        <begin position="309"/>
        <end position="335"/>
    </location>
</feature>
<sequence>MYKVTQIIHELKCKISRKQINILISVISTVIVMKWLNGFLQINRLSHSIWSVFAAVSVYFILQHYDKIQKNIDCRRKKYVFCFSALFAVSETAGKGLVHYANVFAWSVSGLLEQFAVWAVLCGIGYCLIQIGIEAGKKVQIIEKWKAGNRKHGEILFPWIAIVIGWMPTLLAYYPGIFAYDAPNQIIQVLNSSYSTHHPIVHTILMGRLFQLGHVLGDNNLGVLFYSLMQMFILAFSFAYCLNSLYKLGLKKKYTVILTGIIILFPVNSILAVSLTKDVLFAAFTLLFVTSGINICFKQCGKRTYALYLCALVGMMLFRNNAVYAGIVASVILAFQKKRNKGSIRILVIAICISLGIENMLTAATHAQPGSIVEMLSVPLQQMAKAGKDHLNEMSEDIKEELTFFIPEEIVIDYSPSISDGVKDRIDGEKIREDFLRFLKIYIKIGVKYPLEYINAYGILTQGFWYIEDTSHAGIYGEGIESRAGYLLTNYKEMPEGYEVRHISYFPWLENQFENLFSANKIFDIPILSIFFVPAFYSWILAAYVMRMLYYRKGLSASALVLVLYYLTLLLGPTCIVRYIYPIMVCVPVLCGCIFCEPEV</sequence>
<evidence type="ECO:0000313" key="3">
    <source>
        <dbReference type="Proteomes" id="UP001199355"/>
    </source>
</evidence>
<accession>A0AAE3AXR7</accession>
<feature type="transmembrane region" description="Helical" evidence="1">
    <location>
        <begin position="279"/>
        <end position="297"/>
    </location>
</feature>